<dbReference type="AlphaFoldDB" id="A0ABD2KA58"/>
<sequence>MMGGGWRRLAITDLQRIFILQNIIFHLSIQISTSNELTLHCKSLDIGQPQDISLRQFSVRLFWTFDCGLNLRFLINLEGLRIASAFFCKSHSFECTDFCSPLTNWTDFFFWHCVFALGFAVVKDLSSVWIWNLTQQPLNTFDHCGPRECQTIRCRLPRV</sequence>
<gene>
    <name evidence="1" type="ORF">niasHT_027683</name>
</gene>
<evidence type="ECO:0000313" key="1">
    <source>
        <dbReference type="EMBL" id="KAL3099733.1"/>
    </source>
</evidence>
<name>A0ABD2KA58_9BILA</name>
<dbReference type="EMBL" id="JBICBT010000807">
    <property type="protein sequence ID" value="KAL3099733.1"/>
    <property type="molecule type" value="Genomic_DNA"/>
</dbReference>
<proteinExistence type="predicted"/>
<protein>
    <submittedName>
        <fullName evidence="1">Uncharacterized protein</fullName>
    </submittedName>
</protein>
<reference evidence="1 2" key="1">
    <citation type="submission" date="2024-10" db="EMBL/GenBank/DDBJ databases">
        <authorList>
            <person name="Kim D."/>
        </authorList>
    </citation>
    <scope>NUCLEOTIDE SEQUENCE [LARGE SCALE GENOMIC DNA]</scope>
    <source>
        <strain evidence="1">BH-2024</strain>
    </source>
</reference>
<accession>A0ABD2KA58</accession>
<keyword evidence="2" id="KW-1185">Reference proteome</keyword>
<comment type="caution">
    <text evidence="1">The sequence shown here is derived from an EMBL/GenBank/DDBJ whole genome shotgun (WGS) entry which is preliminary data.</text>
</comment>
<dbReference type="Proteomes" id="UP001620626">
    <property type="component" value="Unassembled WGS sequence"/>
</dbReference>
<organism evidence="1 2">
    <name type="scientific">Heterodera trifolii</name>
    <dbReference type="NCBI Taxonomy" id="157864"/>
    <lineage>
        <taxon>Eukaryota</taxon>
        <taxon>Metazoa</taxon>
        <taxon>Ecdysozoa</taxon>
        <taxon>Nematoda</taxon>
        <taxon>Chromadorea</taxon>
        <taxon>Rhabditida</taxon>
        <taxon>Tylenchina</taxon>
        <taxon>Tylenchomorpha</taxon>
        <taxon>Tylenchoidea</taxon>
        <taxon>Heteroderidae</taxon>
        <taxon>Heteroderinae</taxon>
        <taxon>Heterodera</taxon>
    </lineage>
</organism>
<evidence type="ECO:0000313" key="2">
    <source>
        <dbReference type="Proteomes" id="UP001620626"/>
    </source>
</evidence>